<keyword evidence="4" id="KW-1185">Reference proteome</keyword>
<evidence type="ECO:0000259" key="2">
    <source>
        <dbReference type="Pfam" id="PF13556"/>
    </source>
</evidence>
<comment type="caution">
    <text evidence="3">The sequence shown here is derived from an EMBL/GenBank/DDBJ whole genome shotgun (WGS) entry which is preliminary data.</text>
</comment>
<name>A0ABQ7FDC5_9ACTN</name>
<protein>
    <submittedName>
        <fullName evidence="3">PucR family transcriptional regulator</fullName>
    </submittedName>
</protein>
<evidence type="ECO:0000313" key="4">
    <source>
        <dbReference type="Proteomes" id="UP000621266"/>
    </source>
</evidence>
<dbReference type="Proteomes" id="UP000621266">
    <property type="component" value="Unassembled WGS sequence"/>
</dbReference>
<gene>
    <name evidence="3" type="ORF">GCU69_25680</name>
</gene>
<organism evidence="3 4">
    <name type="scientific">Streptomyces lycii</name>
    <dbReference type="NCBI Taxonomy" id="2654337"/>
    <lineage>
        <taxon>Bacteria</taxon>
        <taxon>Bacillati</taxon>
        <taxon>Actinomycetota</taxon>
        <taxon>Actinomycetes</taxon>
        <taxon>Kitasatosporales</taxon>
        <taxon>Streptomycetaceae</taxon>
        <taxon>Streptomyces</taxon>
    </lineage>
</organism>
<dbReference type="Gene3D" id="1.10.10.2840">
    <property type="entry name" value="PucR C-terminal helix-turn-helix domain"/>
    <property type="match status" value="1"/>
</dbReference>
<dbReference type="InterPro" id="IPR042070">
    <property type="entry name" value="PucR_C-HTH_sf"/>
</dbReference>
<reference evidence="3 4" key="1">
    <citation type="submission" date="2019-10" db="EMBL/GenBank/DDBJ databases">
        <title>Streptomyces tenebrisbrunneis sp.nov., an endogenous actinomycete isolated from of Lycium ruthenicum.</title>
        <authorList>
            <person name="Ma L."/>
        </authorList>
    </citation>
    <scope>NUCLEOTIDE SEQUENCE [LARGE SCALE GENOMIC DNA]</scope>
    <source>
        <strain evidence="3 4">TRM 66187</strain>
    </source>
</reference>
<dbReference type="InterPro" id="IPR051448">
    <property type="entry name" value="CdaR-like_regulators"/>
</dbReference>
<dbReference type="Pfam" id="PF13556">
    <property type="entry name" value="HTH_30"/>
    <property type="match status" value="1"/>
</dbReference>
<feature type="domain" description="PucR C-terminal helix-turn-helix" evidence="2">
    <location>
        <begin position="451"/>
        <end position="509"/>
    </location>
</feature>
<dbReference type="EMBL" id="WHPN01000374">
    <property type="protein sequence ID" value="KAF4406295.1"/>
    <property type="molecule type" value="Genomic_DNA"/>
</dbReference>
<dbReference type="InterPro" id="IPR012914">
    <property type="entry name" value="PucR_dom"/>
</dbReference>
<dbReference type="RefSeq" id="WP_156207282.1">
    <property type="nucleotide sequence ID" value="NZ_WHPN01000374.1"/>
</dbReference>
<evidence type="ECO:0000313" key="3">
    <source>
        <dbReference type="EMBL" id="KAF4406295.1"/>
    </source>
</evidence>
<dbReference type="PANTHER" id="PTHR33744:SF1">
    <property type="entry name" value="DNA-BINDING TRANSCRIPTIONAL ACTIVATOR ADER"/>
    <property type="match status" value="1"/>
</dbReference>
<sequence>MYELLPPAVPVPLPELLSDPALGLRRLAGPAAGVAVYAVHTSEMADPVPYLLGGELLLSAGVHTPPPAAGQRDGDDARWDAYAARTVEAGAAALGFGVAPVHDTVPRALVDACERHGLPLLEVARTTTFTEVAQTVWRIMAERRHRGLRRAAEAQQALAVAAGGPGPVAAVLRQLARHLDGWAVLLGPDGAEHADAGTRPGPEARAALAALAARLRPGPSSAATALPGHGVHLTAFAPAAPGTPAAPGGAGDRLALGICAPRRDPADDAVAQVAAVLLTLVGADRAVTAEADRSAALVRLMLGADPAEAGPLLAGTNAAGEPETHWTVVHGRRRGTARGGTRFAGAEPAAGLGTSLVEFGSDGRSFRALVPGSRAVGAQPGWTIGAGEPVPAGELARGDAGAARALRRALAGQSPVVRQRPGTGMAALVAPEDARAHARARLAPLAGSPALVETLRVWLSLHGSWDRTAVALEIHRNTVRQRVARVARLLGGEDLGDPDVRMELWFALAWYEPEDGPRG</sequence>
<dbReference type="InterPro" id="IPR025736">
    <property type="entry name" value="PucR_C-HTH_dom"/>
</dbReference>
<feature type="domain" description="Purine catabolism PurC-like" evidence="1">
    <location>
        <begin position="15"/>
        <end position="138"/>
    </location>
</feature>
<proteinExistence type="predicted"/>
<evidence type="ECO:0000259" key="1">
    <source>
        <dbReference type="Pfam" id="PF07905"/>
    </source>
</evidence>
<accession>A0ABQ7FDC5</accession>
<dbReference type="PANTHER" id="PTHR33744">
    <property type="entry name" value="CARBOHYDRATE DIACID REGULATOR"/>
    <property type="match status" value="1"/>
</dbReference>
<dbReference type="Pfam" id="PF07905">
    <property type="entry name" value="PucR"/>
    <property type="match status" value="1"/>
</dbReference>